<dbReference type="InterPro" id="IPR036291">
    <property type="entry name" value="NAD(P)-bd_dom_sf"/>
</dbReference>
<evidence type="ECO:0000256" key="1">
    <source>
        <dbReference type="ARBA" id="ARBA00006484"/>
    </source>
</evidence>
<dbReference type="InterPro" id="IPR057326">
    <property type="entry name" value="KR_dom"/>
</dbReference>
<dbReference type="InterPro" id="IPR020904">
    <property type="entry name" value="Sc_DH/Rdtase_CS"/>
</dbReference>
<dbReference type="PROSITE" id="PS00061">
    <property type="entry name" value="ADH_SHORT"/>
    <property type="match status" value="1"/>
</dbReference>
<gene>
    <name evidence="4" type="ORF">ATJ97_1854</name>
</gene>
<dbReference type="InterPro" id="IPR002347">
    <property type="entry name" value="SDR_fam"/>
</dbReference>
<dbReference type="AlphaFoldDB" id="A0A2A9ELG0"/>
<dbReference type="Gene3D" id="3.40.50.720">
    <property type="entry name" value="NAD(P)-binding Rossmann-like Domain"/>
    <property type="match status" value="1"/>
</dbReference>
<dbReference type="SUPFAM" id="SSF51735">
    <property type="entry name" value="NAD(P)-binding Rossmann-fold domains"/>
    <property type="match status" value="1"/>
</dbReference>
<comment type="similarity">
    <text evidence="1">Belongs to the short-chain dehydrogenases/reductases (SDR) family.</text>
</comment>
<accession>A0A2A9ELG0</accession>
<dbReference type="Pfam" id="PF00106">
    <property type="entry name" value="adh_short"/>
    <property type="match status" value="1"/>
</dbReference>
<dbReference type="PANTHER" id="PTHR43669">
    <property type="entry name" value="5-KETO-D-GLUCONATE 5-REDUCTASE"/>
    <property type="match status" value="1"/>
</dbReference>
<dbReference type="PRINTS" id="PR00081">
    <property type="entry name" value="GDHRDH"/>
</dbReference>
<evidence type="ECO:0000313" key="4">
    <source>
        <dbReference type="EMBL" id="PFG39351.1"/>
    </source>
</evidence>
<organism evidence="4 5">
    <name type="scientific">Georgenia soli</name>
    <dbReference type="NCBI Taxonomy" id="638953"/>
    <lineage>
        <taxon>Bacteria</taxon>
        <taxon>Bacillati</taxon>
        <taxon>Actinomycetota</taxon>
        <taxon>Actinomycetes</taxon>
        <taxon>Micrococcales</taxon>
        <taxon>Bogoriellaceae</taxon>
        <taxon>Georgenia</taxon>
    </lineage>
</organism>
<name>A0A2A9ELG0_9MICO</name>
<evidence type="ECO:0000256" key="2">
    <source>
        <dbReference type="ARBA" id="ARBA00023002"/>
    </source>
</evidence>
<dbReference type="GO" id="GO:0016491">
    <property type="term" value="F:oxidoreductase activity"/>
    <property type="evidence" value="ECO:0007669"/>
    <property type="project" value="UniProtKB-KW"/>
</dbReference>
<dbReference type="SMART" id="SM00822">
    <property type="entry name" value="PKS_KR"/>
    <property type="match status" value="1"/>
</dbReference>
<dbReference type="EMBL" id="PDJI01000004">
    <property type="protein sequence ID" value="PFG39351.1"/>
    <property type="molecule type" value="Genomic_DNA"/>
</dbReference>
<evidence type="ECO:0000259" key="3">
    <source>
        <dbReference type="SMART" id="SM00822"/>
    </source>
</evidence>
<dbReference type="OrthoDB" id="5115951at2"/>
<feature type="domain" description="Ketoreductase" evidence="3">
    <location>
        <begin position="9"/>
        <end position="193"/>
    </location>
</feature>
<reference evidence="4 5" key="1">
    <citation type="submission" date="2017-10" db="EMBL/GenBank/DDBJ databases">
        <title>Sequencing the genomes of 1000 actinobacteria strains.</title>
        <authorList>
            <person name="Klenk H.-P."/>
        </authorList>
    </citation>
    <scope>NUCLEOTIDE SEQUENCE [LARGE SCALE GENOMIC DNA]</scope>
    <source>
        <strain evidence="4 5">DSM 21838</strain>
    </source>
</reference>
<dbReference type="CDD" id="cd05233">
    <property type="entry name" value="SDR_c"/>
    <property type="match status" value="1"/>
</dbReference>
<dbReference type="Proteomes" id="UP000222106">
    <property type="component" value="Unassembled WGS sequence"/>
</dbReference>
<dbReference type="PANTHER" id="PTHR43669:SF6">
    <property type="entry name" value="DECAPRENYLPHOSPHORYL-2-KETO-BETA-D-ERYTHRO-PENTOSE REDUCTASE"/>
    <property type="match status" value="1"/>
</dbReference>
<protein>
    <submittedName>
        <fullName evidence="4">Decaprenylphospho-beta-D-erythro-pentofuranosid-2-ulose 2-reductase</fullName>
    </submittedName>
</protein>
<keyword evidence="5" id="KW-1185">Reference proteome</keyword>
<keyword evidence="2" id="KW-0560">Oxidoreductase</keyword>
<comment type="caution">
    <text evidence="4">The sequence shown here is derived from an EMBL/GenBank/DDBJ whole genome shotgun (WGS) entry which is preliminary data.</text>
</comment>
<evidence type="ECO:0000313" key="5">
    <source>
        <dbReference type="Proteomes" id="UP000222106"/>
    </source>
</evidence>
<proteinExistence type="inferred from homology"/>
<dbReference type="RefSeq" id="WP_098483472.1">
    <property type="nucleotide sequence ID" value="NZ_PDJI01000004.1"/>
</dbReference>
<sequence>MLNVLGQPGTVLALGGSSEIAQAFLGRLLESRACDVVLAARPSARRDAAVRRLEGYGARVEPVDVDAADSEGLVAALRTALAGHEVDLAVIAHGVLPDEGALGRRPADAADVVAVNLGSAVAAGLLLADLMRRQGHGVLVVLSSVAAVRPRASNAVYGATKAGLDAFFTALRDRLRGSGVRVVVVRPGFVRTRMTAGRAPAPFAVDADDVARAVLAGLDRDVVWVPAVLGPLTAALRLVPGPVWRRLDRRSVRDGGTVRPGAAPRRGGDRR</sequence>